<organism evidence="2 3">
    <name type="scientific">Ascodesmis nigricans</name>
    <dbReference type="NCBI Taxonomy" id="341454"/>
    <lineage>
        <taxon>Eukaryota</taxon>
        <taxon>Fungi</taxon>
        <taxon>Dikarya</taxon>
        <taxon>Ascomycota</taxon>
        <taxon>Pezizomycotina</taxon>
        <taxon>Pezizomycetes</taxon>
        <taxon>Pezizales</taxon>
        <taxon>Ascodesmidaceae</taxon>
        <taxon>Ascodesmis</taxon>
    </lineage>
</organism>
<feature type="compositionally biased region" description="Acidic residues" evidence="1">
    <location>
        <begin position="62"/>
        <end position="76"/>
    </location>
</feature>
<dbReference type="STRING" id="341454.A0A4S2MNR4"/>
<dbReference type="Gene3D" id="3.40.50.150">
    <property type="entry name" value="Vaccinia Virus protein VP39"/>
    <property type="match status" value="1"/>
</dbReference>
<gene>
    <name evidence="2" type="ORF">EX30DRAFT_342842</name>
</gene>
<reference evidence="2 3" key="1">
    <citation type="submission" date="2019-04" db="EMBL/GenBank/DDBJ databases">
        <title>Comparative genomics and transcriptomics to analyze fruiting body development in filamentous ascomycetes.</title>
        <authorList>
            <consortium name="DOE Joint Genome Institute"/>
            <person name="Lutkenhaus R."/>
            <person name="Traeger S."/>
            <person name="Breuer J."/>
            <person name="Kuo A."/>
            <person name="Lipzen A."/>
            <person name="Pangilinan J."/>
            <person name="Dilworth D."/>
            <person name="Sandor L."/>
            <person name="Poggeler S."/>
            <person name="Barry K."/>
            <person name="Grigoriev I.V."/>
            <person name="Nowrousian M."/>
        </authorList>
    </citation>
    <scope>NUCLEOTIDE SEQUENCE [LARGE SCALE GENOMIC DNA]</scope>
    <source>
        <strain evidence="2 3">CBS 389.68</strain>
    </source>
</reference>
<dbReference type="GO" id="GO:0032259">
    <property type="term" value="P:methylation"/>
    <property type="evidence" value="ECO:0007669"/>
    <property type="project" value="UniProtKB-KW"/>
</dbReference>
<sequence length="399" mass="44676">MASTAVHPAATFPASSSSEDPAKTPLSPTSTPPVTAATFIQVSIAQPASPQLEPEPEHESDQTMGDEEQSEDDGYESAESGVATESVWTSIRDYVYENGRRYHRYSEGSYILPNDEMEMERLELVHHQNLLLLRGSLCITPIEDVPMKVLDCGTGTGIWALDFAESHPKADVVGVDLSPIQPAWVWPNVRFEVDDIEKLWTYPENHFDFIYSRHLGQSIKDWKNYLQQMYTHSAPDGRIELIEHAMYLISEDGTYNNSCDLAQYINLFGEATTAAGMRSVLPEDIIKAAEEAGFVEVEKFTVKVPWGAWPKHPEMKSVGETMTAVLSTGGFEAFALQIMTRHLGMHPDKVRQLGQAALKDVVSRKVHSYQEQWYIIGRKPRPEELDVEVEIEVFGNDAA</sequence>
<dbReference type="InParanoid" id="A0A4S2MNR4"/>
<dbReference type="GO" id="GO:0008168">
    <property type="term" value="F:methyltransferase activity"/>
    <property type="evidence" value="ECO:0007669"/>
    <property type="project" value="UniProtKB-KW"/>
</dbReference>
<accession>A0A4S2MNR4</accession>
<dbReference type="Proteomes" id="UP000298138">
    <property type="component" value="Unassembled WGS sequence"/>
</dbReference>
<name>A0A4S2MNR4_9PEZI</name>
<dbReference type="AlphaFoldDB" id="A0A4S2MNR4"/>
<dbReference type="Pfam" id="PF13489">
    <property type="entry name" value="Methyltransf_23"/>
    <property type="match status" value="1"/>
</dbReference>
<proteinExistence type="predicted"/>
<dbReference type="PANTHER" id="PTHR43591:SF24">
    <property type="entry name" value="2-METHOXY-6-POLYPRENYL-1,4-BENZOQUINOL METHYLASE, MITOCHONDRIAL"/>
    <property type="match status" value="1"/>
</dbReference>
<dbReference type="SUPFAM" id="SSF53335">
    <property type="entry name" value="S-adenosyl-L-methionine-dependent methyltransferases"/>
    <property type="match status" value="1"/>
</dbReference>
<dbReference type="InterPro" id="IPR029063">
    <property type="entry name" value="SAM-dependent_MTases_sf"/>
</dbReference>
<evidence type="ECO:0000256" key="1">
    <source>
        <dbReference type="SAM" id="MobiDB-lite"/>
    </source>
</evidence>
<protein>
    <submittedName>
        <fullName evidence="2">S-adenosyl-L-methionine-dependent methyltransferase</fullName>
    </submittedName>
</protein>
<feature type="region of interest" description="Disordered" evidence="1">
    <location>
        <begin position="1"/>
        <end position="82"/>
    </location>
</feature>
<dbReference type="PANTHER" id="PTHR43591">
    <property type="entry name" value="METHYLTRANSFERASE"/>
    <property type="match status" value="1"/>
</dbReference>
<dbReference type="CDD" id="cd02440">
    <property type="entry name" value="AdoMet_MTases"/>
    <property type="match status" value="1"/>
</dbReference>
<evidence type="ECO:0000313" key="3">
    <source>
        <dbReference type="Proteomes" id="UP000298138"/>
    </source>
</evidence>
<feature type="compositionally biased region" description="Low complexity" evidence="1">
    <location>
        <begin position="23"/>
        <end position="38"/>
    </location>
</feature>
<evidence type="ECO:0000313" key="2">
    <source>
        <dbReference type="EMBL" id="TGZ78801.1"/>
    </source>
</evidence>
<keyword evidence="3" id="KW-1185">Reference proteome</keyword>
<dbReference type="EMBL" id="ML220137">
    <property type="protein sequence ID" value="TGZ78801.1"/>
    <property type="molecule type" value="Genomic_DNA"/>
</dbReference>
<feature type="compositionally biased region" description="Polar residues" evidence="1">
    <location>
        <begin position="40"/>
        <end position="49"/>
    </location>
</feature>
<keyword evidence="2" id="KW-0489">Methyltransferase</keyword>
<dbReference type="OrthoDB" id="2013972at2759"/>
<keyword evidence="2" id="KW-0808">Transferase</keyword>